<organism evidence="1 2">
    <name type="scientific">Lelliottia wanjuensis</name>
    <dbReference type="NCBI Taxonomy" id="3050585"/>
    <lineage>
        <taxon>Bacteria</taxon>
        <taxon>Pseudomonadati</taxon>
        <taxon>Pseudomonadota</taxon>
        <taxon>Gammaproteobacteria</taxon>
        <taxon>Enterobacterales</taxon>
        <taxon>Enterobacteriaceae</taxon>
        <taxon>Lelliottia</taxon>
    </lineage>
</organism>
<protein>
    <submittedName>
        <fullName evidence="1">PhnD/SsuA/transferrin family substrate-binding protein</fullName>
    </submittedName>
</protein>
<dbReference type="PANTHER" id="PTHR35841:SF1">
    <property type="entry name" value="PHOSPHONATES-BINDING PERIPLASMIC PROTEIN"/>
    <property type="match status" value="1"/>
</dbReference>
<dbReference type="Gene3D" id="3.40.190.10">
    <property type="entry name" value="Periplasmic binding protein-like II"/>
    <property type="match status" value="1"/>
</dbReference>
<dbReference type="EMBL" id="JASSOM010000091">
    <property type="protein sequence ID" value="MDK9366071.1"/>
    <property type="molecule type" value="Genomic_DNA"/>
</dbReference>
<dbReference type="SUPFAM" id="SSF53850">
    <property type="entry name" value="Periplasmic binding protein-like II"/>
    <property type="match status" value="1"/>
</dbReference>
<evidence type="ECO:0000313" key="1">
    <source>
        <dbReference type="EMBL" id="MDK9366071.1"/>
    </source>
</evidence>
<gene>
    <name evidence="1" type="ORF">QQF32_23010</name>
</gene>
<dbReference type="RefSeq" id="WP_285149000.1">
    <property type="nucleotide sequence ID" value="NZ_JASSOM010000091.1"/>
</dbReference>
<comment type="caution">
    <text evidence="1">The sequence shown here is derived from an EMBL/GenBank/DDBJ whole genome shotgun (WGS) entry which is preliminary data.</text>
</comment>
<keyword evidence="2" id="KW-1185">Reference proteome</keyword>
<dbReference type="AlphaFoldDB" id="A0AAP4FYI6"/>
<dbReference type="Proteomes" id="UP001223214">
    <property type="component" value="Unassembled WGS sequence"/>
</dbReference>
<dbReference type="Pfam" id="PF12974">
    <property type="entry name" value="Phosphonate-bd"/>
    <property type="match status" value="1"/>
</dbReference>
<proteinExistence type="predicted"/>
<accession>A0AAP4FYI6</accession>
<sequence>MTNTLAFPMYGVNQADNERLWQAVQRLLLERGLAVNPWSGEDLLAHWQSGDLLLSQTCGFPLVTQLPEVQTVGCFHYTAPGCEGILYRSFLVAREANAGKTLADFRGQRAVCNSIDSQSGYNALRKMVAPLAEQGRFFAQTSFSGSHRQSLNALAEGGADIAAIDCVTWALLQRHEPELVEGLSVVGETPLAPGLPLITAGEASTVELLRDALSSLVSDPQYRSVCEAMLIGGFSAVSREPYSLLLAWRDEAAELGVTRI</sequence>
<name>A0AAP4FYI6_9ENTR</name>
<dbReference type="PANTHER" id="PTHR35841">
    <property type="entry name" value="PHOSPHONATES-BINDING PERIPLASMIC PROTEIN"/>
    <property type="match status" value="1"/>
</dbReference>
<reference evidence="1 2" key="1">
    <citation type="submission" date="2023-06" db="EMBL/GenBank/DDBJ databases">
        <title>Identification and characterization of antibiotic-resistant Gram-negative bacteria.</title>
        <authorList>
            <person name="Cho G.-S."/>
            <person name="Lee J."/>
            <person name="Tai E."/>
            <person name="Jeong S."/>
            <person name="Kim I."/>
            <person name="Kim B.-E."/>
            <person name="Jeong M.-I."/>
            <person name="Oh K.-K."/>
            <person name="Franz C.M.A.P."/>
        </authorList>
    </citation>
    <scope>NUCLEOTIDE SEQUENCE [LARGE SCALE GENOMIC DNA]</scope>
    <source>
        <strain evidence="1 2">V106_12</strain>
    </source>
</reference>
<evidence type="ECO:0000313" key="2">
    <source>
        <dbReference type="Proteomes" id="UP001223214"/>
    </source>
</evidence>